<dbReference type="GO" id="GO:0005615">
    <property type="term" value="C:extracellular space"/>
    <property type="evidence" value="ECO:0007669"/>
    <property type="project" value="UniProtKB-KW"/>
</dbReference>
<evidence type="ECO:0000256" key="6">
    <source>
        <dbReference type="ARBA" id="ARBA00023157"/>
    </source>
</evidence>
<comment type="subcellular location">
    <subcellularLocation>
        <location evidence="1 9">Secreted</location>
    </subcellularLocation>
</comment>
<name>A0A8J0SG44_XENTR</name>
<dbReference type="Proteomes" id="UP000008143">
    <property type="component" value="Chromosome 2"/>
</dbReference>
<dbReference type="InterPro" id="IPR001811">
    <property type="entry name" value="Chemokine_IL8-like_dom"/>
</dbReference>
<keyword evidence="6" id="KW-1015">Disulfide bond</keyword>
<feature type="domain" description="Chemokine interleukin-8-like" evidence="10">
    <location>
        <begin position="29"/>
        <end position="85"/>
    </location>
</feature>
<evidence type="ECO:0000256" key="9">
    <source>
        <dbReference type="RuleBase" id="RU361150"/>
    </source>
</evidence>
<comment type="function">
    <text evidence="7">Monokine with inflammatory and chemokinetic properties. Binds to CCR1, CCR4 and CCR5. One of the major HIV-suppressive factors produced by CD8+ T-cells. Recombinant MIP-1-alpha induces a dose-dependent inhibition of different strains of HIV-1, HIV-2, and simian immunodeficiency virus (SIV).</text>
</comment>
<evidence type="ECO:0000256" key="8">
    <source>
        <dbReference type="ARBA" id="ARBA00046726"/>
    </source>
</evidence>
<dbReference type="OrthoDB" id="9447832at2759"/>
<dbReference type="Gene3D" id="2.40.50.40">
    <property type="match status" value="1"/>
</dbReference>
<reference evidence="12" key="1">
    <citation type="submission" date="2025-08" db="UniProtKB">
        <authorList>
            <consortium name="RefSeq"/>
        </authorList>
    </citation>
    <scope>IDENTIFICATION</scope>
    <source>
        <strain evidence="12">Nigerian</strain>
        <tissue evidence="12">Liver and blood</tissue>
    </source>
</reference>
<evidence type="ECO:0000259" key="10">
    <source>
        <dbReference type="SMART" id="SM00199"/>
    </source>
</evidence>
<protein>
    <recommendedName>
        <fullName evidence="9">C-C motif chemokine</fullName>
    </recommendedName>
</protein>
<keyword evidence="5 9" id="KW-0732">Signal</keyword>
<keyword evidence="9" id="KW-0145">Chemotaxis</keyword>
<evidence type="ECO:0000256" key="1">
    <source>
        <dbReference type="ARBA" id="ARBA00004613"/>
    </source>
</evidence>
<dbReference type="SUPFAM" id="SSF54117">
    <property type="entry name" value="Interleukin 8-like chemokines"/>
    <property type="match status" value="1"/>
</dbReference>
<dbReference type="InterPro" id="IPR036048">
    <property type="entry name" value="Interleukin_8-like_sf"/>
</dbReference>
<dbReference type="AGR" id="Xenbase:XB-GENE-29089279"/>
<dbReference type="PROSITE" id="PS00472">
    <property type="entry name" value="SMALL_CYTOKINES_CC"/>
    <property type="match status" value="1"/>
</dbReference>
<dbReference type="RefSeq" id="XP_012813759.1">
    <property type="nucleotide sequence ID" value="XM_012958305.2"/>
</dbReference>
<keyword evidence="11" id="KW-1185">Reference proteome</keyword>
<dbReference type="KEGG" id="xtr:105946710"/>
<evidence type="ECO:0000313" key="12">
    <source>
        <dbReference type="RefSeq" id="XP_012813759.1"/>
    </source>
</evidence>
<dbReference type="GO" id="GO:0006955">
    <property type="term" value="P:immune response"/>
    <property type="evidence" value="ECO:0007669"/>
    <property type="project" value="InterPro"/>
</dbReference>
<dbReference type="GO" id="GO:0008009">
    <property type="term" value="F:chemokine activity"/>
    <property type="evidence" value="ECO:0007669"/>
    <property type="project" value="InterPro"/>
</dbReference>
<feature type="chain" id="PRO_5035337186" description="C-C motif chemokine" evidence="9">
    <location>
        <begin position="23"/>
        <end position="90"/>
    </location>
</feature>
<dbReference type="Xenbase" id="XB-GENE-29089279">
    <property type="gene designation" value="LOC105946710"/>
</dbReference>
<evidence type="ECO:0000256" key="7">
    <source>
        <dbReference type="ARBA" id="ARBA00044740"/>
    </source>
</evidence>
<organism evidence="11 12">
    <name type="scientific">Xenopus tropicalis</name>
    <name type="common">Western clawed frog</name>
    <name type="synonym">Silurana tropicalis</name>
    <dbReference type="NCBI Taxonomy" id="8364"/>
    <lineage>
        <taxon>Eukaryota</taxon>
        <taxon>Metazoa</taxon>
        <taxon>Chordata</taxon>
        <taxon>Craniata</taxon>
        <taxon>Vertebrata</taxon>
        <taxon>Euteleostomi</taxon>
        <taxon>Amphibia</taxon>
        <taxon>Batrachia</taxon>
        <taxon>Anura</taxon>
        <taxon>Pipoidea</taxon>
        <taxon>Pipidae</taxon>
        <taxon>Xenopodinae</taxon>
        <taxon>Xenopus</taxon>
        <taxon>Silurana</taxon>
    </lineage>
</organism>
<dbReference type="AlphaFoldDB" id="A0A8J0SG44"/>
<dbReference type="SMART" id="SM00199">
    <property type="entry name" value="SCY"/>
    <property type="match status" value="1"/>
</dbReference>
<dbReference type="PANTHER" id="PTHR12015:SF183">
    <property type="entry name" value="C-C MOTIF CHEMOKINE 3"/>
    <property type="match status" value="1"/>
</dbReference>
<keyword evidence="3 9" id="KW-0202">Cytokine</keyword>
<sequence>MKVLLCVFTLLLLAACYSQVNCGPVGASSTSCCFKFAKKLLLGRIQSYYPTSGSCPNPAIVFVTKNGKVCAKPNDSWVIDYQNRLDRQSR</sequence>
<proteinExistence type="inferred from homology"/>
<comment type="subunit">
    <text evidence="8">Self-associates. Also heterodimer of MIP-1-alpha(4-69) and MIP-1-beta(3-69). Interacts with CCR1.</text>
</comment>
<evidence type="ECO:0000256" key="5">
    <source>
        <dbReference type="ARBA" id="ARBA00022729"/>
    </source>
</evidence>
<dbReference type="InterPro" id="IPR000827">
    <property type="entry name" value="Chemokine_CC_CS"/>
</dbReference>
<evidence type="ECO:0000256" key="3">
    <source>
        <dbReference type="ARBA" id="ARBA00022514"/>
    </source>
</evidence>
<evidence type="ECO:0000313" key="11">
    <source>
        <dbReference type="Proteomes" id="UP000008143"/>
    </source>
</evidence>
<dbReference type="InterPro" id="IPR039809">
    <property type="entry name" value="Chemokine_b/g/d"/>
</dbReference>
<dbReference type="PANTHER" id="PTHR12015">
    <property type="entry name" value="SMALL INDUCIBLE CYTOKINE A"/>
    <property type="match status" value="1"/>
</dbReference>
<feature type="signal peptide" evidence="9">
    <location>
        <begin position="1"/>
        <end position="22"/>
    </location>
</feature>
<gene>
    <name evidence="12 13" type="primary">LOC105946710</name>
</gene>
<evidence type="ECO:0000256" key="4">
    <source>
        <dbReference type="ARBA" id="ARBA00022525"/>
    </source>
</evidence>
<dbReference type="Pfam" id="PF00048">
    <property type="entry name" value="IL8"/>
    <property type="match status" value="1"/>
</dbReference>
<dbReference type="GeneID" id="105946710"/>
<keyword evidence="4 9" id="KW-0964">Secreted</keyword>
<accession>A0A8J0SG44</accession>
<evidence type="ECO:0000313" key="13">
    <source>
        <dbReference type="Xenbase" id="XB-GENE-29089279"/>
    </source>
</evidence>
<dbReference type="CDD" id="cd00272">
    <property type="entry name" value="Chemokine_CC"/>
    <property type="match status" value="1"/>
</dbReference>
<comment type="similarity">
    <text evidence="2 9">Belongs to the intercrine beta (chemokine CC) family.</text>
</comment>
<dbReference type="PROSITE" id="PS51257">
    <property type="entry name" value="PROKAR_LIPOPROTEIN"/>
    <property type="match status" value="1"/>
</dbReference>
<dbReference type="OMA" id="FESTICC"/>
<evidence type="ECO:0000256" key="2">
    <source>
        <dbReference type="ARBA" id="ARBA00010868"/>
    </source>
</evidence>